<sequence length="59" mass="5878">MLLPSPFTNAARSLRAIPSGSTPSNETASAATADSASVADDLPPCPFGRTGGVGQSNYP</sequence>
<feature type="compositionally biased region" description="Low complexity" evidence="1">
    <location>
        <begin position="27"/>
        <end position="41"/>
    </location>
</feature>
<feature type="region of interest" description="Disordered" evidence="1">
    <location>
        <begin position="1"/>
        <end position="59"/>
    </location>
</feature>
<accession>A0A4P2QT93</accession>
<dbReference type="Proteomes" id="UP000295497">
    <property type="component" value="Chromosome"/>
</dbReference>
<feature type="compositionally biased region" description="Gly residues" evidence="1">
    <location>
        <begin position="49"/>
        <end position="59"/>
    </location>
</feature>
<protein>
    <submittedName>
        <fullName evidence="2">Uncharacterized protein</fullName>
    </submittedName>
</protein>
<gene>
    <name evidence="2" type="ORF">SOCE836_056890</name>
</gene>
<reference evidence="2 3" key="1">
    <citation type="submission" date="2015-09" db="EMBL/GenBank/DDBJ databases">
        <title>Sorangium comparison.</title>
        <authorList>
            <person name="Zaburannyi N."/>
            <person name="Bunk B."/>
            <person name="Overmann J."/>
            <person name="Mueller R."/>
        </authorList>
    </citation>
    <scope>NUCLEOTIDE SEQUENCE [LARGE SCALE GENOMIC DNA]</scope>
    <source>
        <strain evidence="2 3">So ce836</strain>
    </source>
</reference>
<proteinExistence type="predicted"/>
<evidence type="ECO:0000313" key="3">
    <source>
        <dbReference type="Proteomes" id="UP000295497"/>
    </source>
</evidence>
<organism evidence="2 3">
    <name type="scientific">Sorangium cellulosum</name>
    <name type="common">Polyangium cellulosum</name>
    <dbReference type="NCBI Taxonomy" id="56"/>
    <lineage>
        <taxon>Bacteria</taxon>
        <taxon>Pseudomonadati</taxon>
        <taxon>Myxococcota</taxon>
        <taxon>Polyangia</taxon>
        <taxon>Polyangiales</taxon>
        <taxon>Polyangiaceae</taxon>
        <taxon>Sorangium</taxon>
    </lineage>
</organism>
<dbReference type="AlphaFoldDB" id="A0A4P2QT93"/>
<dbReference type="EMBL" id="CP012672">
    <property type="protein sequence ID" value="AUX33529.1"/>
    <property type="molecule type" value="Genomic_DNA"/>
</dbReference>
<evidence type="ECO:0000256" key="1">
    <source>
        <dbReference type="SAM" id="MobiDB-lite"/>
    </source>
</evidence>
<evidence type="ECO:0000313" key="2">
    <source>
        <dbReference type="EMBL" id="AUX33529.1"/>
    </source>
</evidence>
<name>A0A4P2QT93_SORCE</name>
<feature type="compositionally biased region" description="Polar residues" evidence="1">
    <location>
        <begin position="1"/>
        <end position="11"/>
    </location>
</feature>